<keyword evidence="6" id="KW-0547">Nucleotide-binding</keyword>
<evidence type="ECO:0000256" key="2">
    <source>
        <dbReference type="ARBA" id="ARBA00004370"/>
    </source>
</evidence>
<comment type="subcellular location">
    <subcellularLocation>
        <location evidence="2">Membrane</location>
    </subcellularLocation>
</comment>
<proteinExistence type="predicted"/>
<dbReference type="Pfam" id="PF07568">
    <property type="entry name" value="HisKA_2"/>
    <property type="match status" value="1"/>
</dbReference>
<dbReference type="PANTHER" id="PTHR41523">
    <property type="entry name" value="TWO-COMPONENT SYSTEM SENSOR PROTEIN"/>
    <property type="match status" value="1"/>
</dbReference>
<keyword evidence="4" id="KW-0597">Phosphoprotein</keyword>
<feature type="transmembrane region" description="Helical" evidence="10">
    <location>
        <begin position="16"/>
        <end position="37"/>
    </location>
</feature>
<dbReference type="PROSITE" id="PS50885">
    <property type="entry name" value="HAMP"/>
    <property type="match status" value="1"/>
</dbReference>
<dbReference type="InterPro" id="IPR011495">
    <property type="entry name" value="Sig_transdc_His_kin_sub2_dim/P"/>
</dbReference>
<evidence type="ECO:0000256" key="4">
    <source>
        <dbReference type="ARBA" id="ARBA00022553"/>
    </source>
</evidence>
<keyword evidence="5" id="KW-0808">Transferase</keyword>
<evidence type="ECO:0000256" key="1">
    <source>
        <dbReference type="ARBA" id="ARBA00000085"/>
    </source>
</evidence>
<keyword evidence="10" id="KW-0812">Transmembrane</keyword>
<dbReference type="EMBL" id="PVTQ01000016">
    <property type="protein sequence ID" value="PRY85383.1"/>
    <property type="molecule type" value="Genomic_DNA"/>
</dbReference>
<accession>A0A2T0WF88</accession>
<evidence type="ECO:0000259" key="11">
    <source>
        <dbReference type="PROSITE" id="PS50885"/>
    </source>
</evidence>
<feature type="region of interest" description="Disordered" evidence="9">
    <location>
        <begin position="578"/>
        <end position="598"/>
    </location>
</feature>
<comment type="catalytic activity">
    <reaction evidence="1">
        <text>ATP + protein L-histidine = ADP + protein N-phospho-L-histidine.</text>
        <dbReference type="EC" id="2.7.13.3"/>
    </reaction>
</comment>
<keyword evidence="7 12" id="KW-0418">Kinase</keyword>
<keyword evidence="13" id="KW-1185">Reference proteome</keyword>
<dbReference type="Gene3D" id="3.30.450.20">
    <property type="entry name" value="PAS domain"/>
    <property type="match status" value="1"/>
</dbReference>
<dbReference type="AlphaFoldDB" id="A0A2T0WF88"/>
<reference evidence="12 13" key="1">
    <citation type="submission" date="2018-03" db="EMBL/GenBank/DDBJ databases">
        <title>Genomic Encyclopedia of Archaeal and Bacterial Type Strains, Phase II (KMG-II): from individual species to whole genera.</title>
        <authorList>
            <person name="Goeker M."/>
        </authorList>
    </citation>
    <scope>NUCLEOTIDE SEQUENCE [LARGE SCALE GENOMIC DNA]</scope>
    <source>
        <strain evidence="12 13">DSM 100212</strain>
    </source>
</reference>
<evidence type="ECO:0000256" key="6">
    <source>
        <dbReference type="ARBA" id="ARBA00022741"/>
    </source>
</evidence>
<dbReference type="InterPro" id="IPR036890">
    <property type="entry name" value="HATPase_C_sf"/>
</dbReference>
<dbReference type="Proteomes" id="UP000238392">
    <property type="component" value="Unassembled WGS sequence"/>
</dbReference>
<dbReference type="PANTHER" id="PTHR41523:SF8">
    <property type="entry name" value="ETHYLENE RESPONSE SENSOR PROTEIN"/>
    <property type="match status" value="1"/>
</dbReference>
<dbReference type="GO" id="GO:0004673">
    <property type="term" value="F:protein histidine kinase activity"/>
    <property type="evidence" value="ECO:0007669"/>
    <property type="project" value="UniProtKB-EC"/>
</dbReference>
<dbReference type="OrthoDB" id="9767435at2"/>
<dbReference type="Gene3D" id="3.30.565.10">
    <property type="entry name" value="Histidine kinase-like ATPase, C-terminal domain"/>
    <property type="match status" value="1"/>
</dbReference>
<keyword evidence="10" id="KW-0472">Membrane</keyword>
<evidence type="ECO:0000256" key="7">
    <source>
        <dbReference type="ARBA" id="ARBA00022777"/>
    </source>
</evidence>
<dbReference type="GO" id="GO:0005524">
    <property type="term" value="F:ATP binding"/>
    <property type="evidence" value="ECO:0007669"/>
    <property type="project" value="UniProtKB-KW"/>
</dbReference>
<keyword evidence="10" id="KW-1133">Transmembrane helix</keyword>
<keyword evidence="8" id="KW-0067">ATP-binding</keyword>
<gene>
    <name evidence="12" type="ORF">CLV74_11637</name>
</gene>
<feature type="domain" description="HAMP" evidence="11">
    <location>
        <begin position="307"/>
        <end position="361"/>
    </location>
</feature>
<evidence type="ECO:0000256" key="9">
    <source>
        <dbReference type="SAM" id="MobiDB-lite"/>
    </source>
</evidence>
<dbReference type="GO" id="GO:0016020">
    <property type="term" value="C:membrane"/>
    <property type="evidence" value="ECO:0007669"/>
    <property type="project" value="UniProtKB-SubCell"/>
</dbReference>
<evidence type="ECO:0000256" key="3">
    <source>
        <dbReference type="ARBA" id="ARBA00012438"/>
    </source>
</evidence>
<dbReference type="EC" id="2.7.13.3" evidence="3"/>
<evidence type="ECO:0000256" key="5">
    <source>
        <dbReference type="ARBA" id="ARBA00022679"/>
    </source>
</evidence>
<evidence type="ECO:0000256" key="8">
    <source>
        <dbReference type="ARBA" id="ARBA00022840"/>
    </source>
</evidence>
<dbReference type="GO" id="GO:0007165">
    <property type="term" value="P:signal transduction"/>
    <property type="evidence" value="ECO:0007669"/>
    <property type="project" value="InterPro"/>
</dbReference>
<evidence type="ECO:0000313" key="13">
    <source>
        <dbReference type="Proteomes" id="UP000238392"/>
    </source>
</evidence>
<evidence type="ECO:0000313" key="12">
    <source>
        <dbReference type="EMBL" id="PRY85383.1"/>
    </source>
</evidence>
<feature type="transmembrane region" description="Helical" evidence="10">
    <location>
        <begin position="285"/>
        <end position="305"/>
    </location>
</feature>
<organism evidence="12 13">
    <name type="scientific">Donghicola tyrosinivorans</name>
    <dbReference type="NCBI Taxonomy" id="1652492"/>
    <lineage>
        <taxon>Bacteria</taxon>
        <taxon>Pseudomonadati</taxon>
        <taxon>Pseudomonadota</taxon>
        <taxon>Alphaproteobacteria</taxon>
        <taxon>Rhodobacterales</taxon>
        <taxon>Roseobacteraceae</taxon>
        <taxon>Donghicola</taxon>
    </lineage>
</organism>
<protein>
    <recommendedName>
        <fullName evidence="3">histidine kinase</fullName>
        <ecNumber evidence="3">2.7.13.3</ecNumber>
    </recommendedName>
</protein>
<evidence type="ECO:0000256" key="10">
    <source>
        <dbReference type="SAM" id="Phobius"/>
    </source>
</evidence>
<dbReference type="InterPro" id="IPR003660">
    <property type="entry name" value="HAMP_dom"/>
</dbReference>
<name>A0A2T0WF88_9RHOB</name>
<comment type="caution">
    <text evidence="12">The sequence shown here is derived from an EMBL/GenBank/DDBJ whole genome shotgun (WGS) entry which is preliminary data.</text>
</comment>
<sequence>MIKSMIEATKAATGGLALRLIAVMTLAILPLALISFYQTAQVIKETTNLAESVLLDNTGKAANNVQKVIQAAIGSARAMAAAESVFLSDPAICTQVTQAILETSREYVMAGVIEGDGTLRCGAATGPAEQFIGKDLLDKIQQGDPDAEFWSSTRRIGEDGPIVLSVAVPIQTNGTDQAYVWISIPYPMIHEMLRMEGSTVDLLLFGSSGVPLAADFTKAELHDFLPKEKELVDFVYPVSSLHRGLNRAGVERQFAVVPIIQDQIFVMGSWEPEVSAPFPLMGRVMALYFPLLMWVAGVVVAYFGTHRLVIRHIQRLRVWMRLYAAGRTEVEDAHLDNAPEEMEAVAQSFREMANRLSRQERQREEDLAEKTILLKEVHHRVKNNLQLICSIMNMQVRHTKTMEAKRLLRRVQDRVMALAAIHRYLYTARKLSMVRADKLLEDIINQLVIVGGMDGRRSRVNISTDLAPVEITPEQSVPLSLMACEAATNAVKYCGIEGGTDGQPWISIVLGDLGDNKVCFSVVNSKGDVLAEEKSGVPSLGSKLIRSFASQLQGQIEVEDKDERYGVHVTFEVMPEECPDANEEPETVPAGLIPARRH</sequence>